<proteinExistence type="predicted"/>
<sequence>MRQFSTSTWAMLVLLGVSAVSVTQQLREASFNAKGRVAFESEPMLSLPVEFAGQSVRMVDALPHSKDRSQVSQSAEASVLVNDTVVLAARTAEVRAGMENLGRYHRWITVQRFAEQTTKRSFLLIGRLRPPGRRMDVDLVSIQSDGTRSIRSISSDNRGESYPVHRVLAALGDESLDVYPFQYWTFLPILLLPLSGPWIGLGVSIVVLGIKALTGTWYRRSRPQ</sequence>
<accession>A0A6M4ITI6</accession>
<keyword evidence="1" id="KW-0812">Transmembrane</keyword>
<dbReference type="KEGG" id="ggr:HKW67_16700"/>
<protein>
    <submittedName>
        <fullName evidence="2">Uncharacterized protein</fullName>
    </submittedName>
</protein>
<organism evidence="2 3">
    <name type="scientific">Gemmatimonas groenlandica</name>
    <dbReference type="NCBI Taxonomy" id="2732249"/>
    <lineage>
        <taxon>Bacteria</taxon>
        <taxon>Pseudomonadati</taxon>
        <taxon>Gemmatimonadota</taxon>
        <taxon>Gemmatimonadia</taxon>
        <taxon>Gemmatimonadales</taxon>
        <taxon>Gemmatimonadaceae</taxon>
        <taxon>Gemmatimonas</taxon>
    </lineage>
</organism>
<evidence type="ECO:0000313" key="2">
    <source>
        <dbReference type="EMBL" id="QJR37039.1"/>
    </source>
</evidence>
<dbReference type="Proteomes" id="UP000500938">
    <property type="component" value="Chromosome"/>
</dbReference>
<dbReference type="AlphaFoldDB" id="A0A6M4ITI6"/>
<name>A0A6M4ITI6_9BACT</name>
<evidence type="ECO:0000313" key="3">
    <source>
        <dbReference type="Proteomes" id="UP000500938"/>
    </source>
</evidence>
<evidence type="ECO:0000256" key="1">
    <source>
        <dbReference type="SAM" id="Phobius"/>
    </source>
</evidence>
<keyword evidence="1" id="KW-1133">Transmembrane helix</keyword>
<reference evidence="2 3" key="1">
    <citation type="submission" date="2020-05" db="EMBL/GenBank/DDBJ databases">
        <title>Complete genome sequence of Gemmatimonas greenlandica TET16.</title>
        <authorList>
            <person name="Zeng Y."/>
        </authorList>
    </citation>
    <scope>NUCLEOTIDE SEQUENCE [LARGE SCALE GENOMIC DNA]</scope>
    <source>
        <strain evidence="2 3">TET16</strain>
    </source>
</reference>
<feature type="transmembrane region" description="Helical" evidence="1">
    <location>
        <begin position="198"/>
        <end position="218"/>
    </location>
</feature>
<dbReference type="EMBL" id="CP053085">
    <property type="protein sequence ID" value="QJR37039.1"/>
    <property type="molecule type" value="Genomic_DNA"/>
</dbReference>
<gene>
    <name evidence="2" type="ORF">HKW67_16700</name>
</gene>
<dbReference type="RefSeq" id="WP_171226472.1">
    <property type="nucleotide sequence ID" value="NZ_CP053085.1"/>
</dbReference>
<keyword evidence="3" id="KW-1185">Reference proteome</keyword>
<keyword evidence="1" id="KW-0472">Membrane</keyword>